<name>A0ABM8Q6C6_9BACT</name>
<dbReference type="CDD" id="cd01335">
    <property type="entry name" value="Radical_SAM"/>
    <property type="match status" value="1"/>
</dbReference>
<dbReference type="PROSITE" id="PS51918">
    <property type="entry name" value="RADICAL_SAM"/>
    <property type="match status" value="1"/>
</dbReference>
<comment type="caution">
    <text evidence="2">The sequence shown here is derived from an EMBL/GenBank/DDBJ whole genome shotgun (WGS) entry which is preliminary data.</text>
</comment>
<dbReference type="EMBL" id="CAJHOF010000007">
    <property type="protein sequence ID" value="CAD7288371.1"/>
    <property type="molecule type" value="Genomic_DNA"/>
</dbReference>
<dbReference type="SFLD" id="SFLDG01065">
    <property type="entry name" value="anaerobic_coproporphyrinogen-I"/>
    <property type="match status" value="1"/>
</dbReference>
<evidence type="ECO:0000259" key="1">
    <source>
        <dbReference type="PROSITE" id="PS51918"/>
    </source>
</evidence>
<dbReference type="SUPFAM" id="SSF102114">
    <property type="entry name" value="Radical SAM enzymes"/>
    <property type="match status" value="1"/>
</dbReference>
<dbReference type="PANTHER" id="PTHR13932">
    <property type="entry name" value="COPROPORPHYRINIGEN III OXIDASE"/>
    <property type="match status" value="1"/>
</dbReference>
<dbReference type="InterPro" id="IPR023404">
    <property type="entry name" value="rSAM_horseshoe"/>
</dbReference>
<dbReference type="NCBIfam" id="NF006385">
    <property type="entry name" value="PRK08629.1"/>
    <property type="match status" value="1"/>
</dbReference>
<accession>A0ABM8Q6C6</accession>
<dbReference type="RefSeq" id="WP_229932778.1">
    <property type="nucleotide sequence ID" value="NZ_CAJHOF010000007.1"/>
</dbReference>
<sequence>MGLKNVVEKLALSYAHRSIDKSLYNEFNIKILQNPDTYIKKPKPGKSYMLYAHVPFCHTFCPYCSFHKYHYEQEVAKLYFENLRTELRQMKEHGFEFGSMYVGGGTTLINEAELEKTLILAKELFGITEISAETDPNHIQPESLRRFDGLINRLSVGVQSFDDEILKKVGRYEKFGSSADVQKKLKNAMGVFPMLSLDLIFNLPNQTQAQLLNDIKIAKSIAPEQITLYPLMKSNMTRDAIAKTLGVSNVDNERKFYEIICENFSDYYQSNAWAFAKQKSDLKDEYVGSNSEYVGIGSGAFSFLDGELVINAFNLLDYARKIKSGKSAVIAKCSFTRKEMLRYKLLIKLFDGCIDVSAYNSQNKANIHKDLAFEMSMLKLVGAIKESDGLIKPTDFGRYICLTLMRDFYAGMDRVRAIFKDDAKIKSSKMLRIMSDEHDTIKAEAILSNTAS</sequence>
<protein>
    <recommendedName>
        <fullName evidence="1">Radical SAM core domain-containing protein</fullName>
    </recommendedName>
</protein>
<keyword evidence="3" id="KW-1185">Reference proteome</keyword>
<dbReference type="InterPro" id="IPR006638">
    <property type="entry name" value="Elp3/MiaA/NifB-like_rSAM"/>
</dbReference>
<dbReference type="InterPro" id="IPR034505">
    <property type="entry name" value="Coproporphyrinogen-III_oxidase"/>
</dbReference>
<evidence type="ECO:0000313" key="2">
    <source>
        <dbReference type="EMBL" id="CAD7288371.1"/>
    </source>
</evidence>
<proteinExistence type="predicted"/>
<gene>
    <name evidence="2" type="ORF">LMG7974_00976</name>
</gene>
<feature type="domain" description="Radical SAM core" evidence="1">
    <location>
        <begin position="42"/>
        <end position="270"/>
    </location>
</feature>
<dbReference type="SFLD" id="SFLDS00029">
    <property type="entry name" value="Radical_SAM"/>
    <property type="match status" value="1"/>
</dbReference>
<organism evidence="2 3">
    <name type="scientific">Campylobacter majalis</name>
    <dbReference type="NCBI Taxonomy" id="2790656"/>
    <lineage>
        <taxon>Bacteria</taxon>
        <taxon>Pseudomonadati</taxon>
        <taxon>Campylobacterota</taxon>
        <taxon>Epsilonproteobacteria</taxon>
        <taxon>Campylobacterales</taxon>
        <taxon>Campylobacteraceae</taxon>
        <taxon>Campylobacter</taxon>
    </lineage>
</organism>
<dbReference type="SMART" id="SM00729">
    <property type="entry name" value="Elp3"/>
    <property type="match status" value="1"/>
</dbReference>
<evidence type="ECO:0000313" key="3">
    <source>
        <dbReference type="Proteomes" id="UP000789803"/>
    </source>
</evidence>
<dbReference type="PANTHER" id="PTHR13932:SF5">
    <property type="entry name" value="RADICAL S-ADENOSYL METHIONINE DOMAIN-CONTAINING PROTEIN 1, MITOCHONDRIAL"/>
    <property type="match status" value="1"/>
</dbReference>
<reference evidence="2 3" key="1">
    <citation type="submission" date="2020-11" db="EMBL/GenBank/DDBJ databases">
        <authorList>
            <person name="Peeters C."/>
        </authorList>
    </citation>
    <scope>NUCLEOTIDE SEQUENCE [LARGE SCALE GENOMIC DNA]</scope>
    <source>
        <strain evidence="2 3">LMG 7974</strain>
    </source>
</reference>
<dbReference type="InterPro" id="IPR007197">
    <property type="entry name" value="rSAM"/>
</dbReference>
<dbReference type="InterPro" id="IPR058240">
    <property type="entry name" value="rSAM_sf"/>
</dbReference>
<dbReference type="Gene3D" id="3.80.30.20">
    <property type="entry name" value="tm_1862 like domain"/>
    <property type="match status" value="1"/>
</dbReference>
<dbReference type="Pfam" id="PF04055">
    <property type="entry name" value="Radical_SAM"/>
    <property type="match status" value="1"/>
</dbReference>
<dbReference type="Proteomes" id="UP000789803">
    <property type="component" value="Unassembled WGS sequence"/>
</dbReference>